<evidence type="ECO:0000313" key="2">
    <source>
        <dbReference type="EMBL" id="OEU99172.1"/>
    </source>
</evidence>
<feature type="region of interest" description="Disordered" evidence="1">
    <location>
        <begin position="68"/>
        <end position="96"/>
    </location>
</feature>
<protein>
    <recommendedName>
        <fullName evidence="4">RNA polymerase sigma-70 region 2 domain-containing protein</fullName>
    </recommendedName>
</protein>
<organism evidence="2 3">
    <name type="scientific">Streptomyces qinglanensis</name>
    <dbReference type="NCBI Taxonomy" id="943816"/>
    <lineage>
        <taxon>Bacteria</taxon>
        <taxon>Bacillati</taxon>
        <taxon>Actinomycetota</taxon>
        <taxon>Actinomycetes</taxon>
        <taxon>Kitasatosporales</taxon>
        <taxon>Streptomycetaceae</taxon>
        <taxon>Streptomyces</taxon>
    </lineage>
</organism>
<proteinExistence type="predicted"/>
<evidence type="ECO:0000313" key="3">
    <source>
        <dbReference type="Proteomes" id="UP000175829"/>
    </source>
</evidence>
<sequence length="126" mass="14050">MAFIAFCVLYRQRYLEYAHNRLADARQADTVVSLAFAELADQWDQALRSPHTNAYAWRLLSRRIRDHAHRAADGPGGHPGGESPAGHGGHAFLPDHTDDTRVLLQDLGMPLLEATEMMGHTAPRPR</sequence>
<evidence type="ECO:0000256" key="1">
    <source>
        <dbReference type="SAM" id="MobiDB-lite"/>
    </source>
</evidence>
<gene>
    <name evidence="2" type="ORF">AN217_16670</name>
</gene>
<dbReference type="RefSeq" id="WP_019359016.1">
    <property type="nucleotide sequence ID" value="NZ_LJGV01000022.1"/>
</dbReference>
<reference evidence="2 3" key="1">
    <citation type="journal article" date="2016" name="Front. Microbiol.">
        <title>Comparative Genomics Analysis of Streptomyces Species Reveals Their Adaptation to the Marine Environment and Their Diversity at the Genomic Level.</title>
        <authorList>
            <person name="Tian X."/>
            <person name="Zhang Z."/>
            <person name="Yang T."/>
            <person name="Chen M."/>
            <person name="Li J."/>
            <person name="Chen F."/>
            <person name="Yang J."/>
            <person name="Li W."/>
            <person name="Zhang B."/>
            <person name="Zhang Z."/>
            <person name="Wu J."/>
            <person name="Zhang C."/>
            <person name="Long L."/>
            <person name="Xiao J."/>
        </authorList>
    </citation>
    <scope>NUCLEOTIDE SEQUENCE [LARGE SCALE GENOMIC DNA]</scope>
    <source>
        <strain evidence="2 3">SCSIO M10379</strain>
    </source>
</reference>
<dbReference type="Proteomes" id="UP000175829">
    <property type="component" value="Unassembled WGS sequence"/>
</dbReference>
<dbReference type="AlphaFoldDB" id="A0A1E7K5G1"/>
<accession>A0A1E7K5G1</accession>
<dbReference type="PATRIC" id="fig|943816.4.peg.2807"/>
<comment type="caution">
    <text evidence="2">The sequence shown here is derived from an EMBL/GenBank/DDBJ whole genome shotgun (WGS) entry which is preliminary data.</text>
</comment>
<dbReference type="EMBL" id="LJGV01000022">
    <property type="protein sequence ID" value="OEU99172.1"/>
    <property type="molecule type" value="Genomic_DNA"/>
</dbReference>
<evidence type="ECO:0008006" key="4">
    <source>
        <dbReference type="Google" id="ProtNLM"/>
    </source>
</evidence>
<name>A0A1E7K5G1_9ACTN</name>